<dbReference type="PANTHER" id="PTHR30161:SF1">
    <property type="entry name" value="FLAGELLAR BIOSYNTHESIS PROTEIN FLHA-RELATED"/>
    <property type="match status" value="1"/>
</dbReference>
<dbReference type="GO" id="GO:0009306">
    <property type="term" value="P:protein secretion"/>
    <property type="evidence" value="ECO:0007669"/>
    <property type="project" value="InterPro"/>
</dbReference>
<keyword evidence="8" id="KW-0966">Cell projection</keyword>
<feature type="transmembrane region" description="Helical" evidence="7">
    <location>
        <begin position="103"/>
        <end position="129"/>
    </location>
</feature>
<sequence length="695" mass="75522">MAAVSQDKGRSIIADISLASLAILVVAILMIPLPTGLIDLFLVINLSASILILLTALNIIDPLEFAVFPQLLLVTTLFRLSLNVATSRSILLNADAGKVVETFAQFVIGGNYVVGIVVFLILMIIQFIVITEGAKRVAEVAARFTLDAMPGKQMSIDADFNAGLIDAEEAKKRRKDLEKGSNFFGTMDGANKFVRGDAIAGIIITIVNILGGFAIGVLQKGMELTEAAARYTTLSIGDGLVAIIPGFLISISAGFVTTRAISESNLAFDLKTQLFASYKSLAMGAVFIFGFGFIPGMPTHFFIALSITLVVVAFVVYRKSVKKAQMVVEEEEDSAIPEQEVKKPENVLQVMEVHPLALEMGLDLIPLVDPSQGGDLLDRVVPMRVQIAMELGFVMPGIQFKDNLNLRPNEYSIKVKGIEVARGEILMGYMLAIQQPDTDVSQELVGFPTKDPAFGTPAVWVAGYEAQRAAQLGYMVTDPTNVLITHVAEIVKTFAHEILSRQEVQVMINKVKEKHPVVVKELIPDLLSLGGVQKVLQNLIRERVSIRDLATILEKLTDFAKINQDPDTLSELARQSLSRQICNNLSNEQNIIPVITLDPKVEQAVQESIQQTAQGAVLALNPQVSQQILAKLANEVQAATNAGHNPVVLCNPQIRPHVKKLTERNFPMLTVLSYNEIAPKIKIQSIGAVTISFGS</sequence>
<dbReference type="PANTHER" id="PTHR30161">
    <property type="entry name" value="FLAGELLAR EXPORT PROTEIN, MEMBRANE FLHA SUBUNIT-RELATED"/>
    <property type="match status" value="1"/>
</dbReference>
<dbReference type="InterPro" id="IPR042193">
    <property type="entry name" value="FHIPEP_3"/>
</dbReference>
<feature type="transmembrane region" description="Helical" evidence="7">
    <location>
        <begin position="12"/>
        <end position="31"/>
    </location>
</feature>
<keyword evidence="8" id="KW-0969">Cilium</keyword>
<dbReference type="Gene3D" id="1.10.8.540">
    <property type="entry name" value="FHIPEP family, domain 3"/>
    <property type="match status" value="1"/>
</dbReference>
<comment type="similarity">
    <text evidence="2 7">Belongs to the FHIPEP (flagella/HR/invasion proteins export pore) family.</text>
</comment>
<keyword evidence="7" id="KW-0653">Protein transport</keyword>
<organism evidence="8 9">
    <name type="scientific">bacterium (Candidatus Blackallbacteria) CG17_big_fil_post_rev_8_21_14_2_50_48_46</name>
    <dbReference type="NCBI Taxonomy" id="2014261"/>
    <lineage>
        <taxon>Bacteria</taxon>
        <taxon>Candidatus Blackallbacteria</taxon>
    </lineage>
</organism>
<dbReference type="GO" id="GO:0005886">
    <property type="term" value="C:plasma membrane"/>
    <property type="evidence" value="ECO:0007669"/>
    <property type="project" value="UniProtKB-SubCell"/>
</dbReference>
<dbReference type="InterPro" id="IPR042194">
    <property type="entry name" value="FHIPEP_1"/>
</dbReference>
<evidence type="ECO:0000256" key="7">
    <source>
        <dbReference type="RuleBase" id="RU364093"/>
    </source>
</evidence>
<evidence type="ECO:0000256" key="1">
    <source>
        <dbReference type="ARBA" id="ARBA00004651"/>
    </source>
</evidence>
<evidence type="ECO:0000313" key="9">
    <source>
        <dbReference type="Proteomes" id="UP000231019"/>
    </source>
</evidence>
<dbReference type="EMBL" id="PFFQ01000014">
    <property type="protein sequence ID" value="PIW18143.1"/>
    <property type="molecule type" value="Genomic_DNA"/>
</dbReference>
<comment type="caution">
    <text evidence="8">The sequence shown here is derived from an EMBL/GenBank/DDBJ whole genome shotgun (WGS) entry which is preliminary data.</text>
</comment>
<feature type="transmembrane region" description="Helical" evidence="7">
    <location>
        <begin position="239"/>
        <end position="262"/>
    </location>
</feature>
<dbReference type="PROSITE" id="PS00994">
    <property type="entry name" value="FHIPEP"/>
    <property type="match status" value="1"/>
</dbReference>
<keyword evidence="7" id="KW-1005">Bacterial flagellum biogenesis</keyword>
<keyword evidence="5 7" id="KW-1133">Transmembrane helix</keyword>
<gene>
    <name evidence="7 8" type="primary">flhA</name>
    <name evidence="8" type="ORF">COW36_06335</name>
</gene>
<dbReference type="PRINTS" id="PR00949">
    <property type="entry name" value="TYPE3IMAPROT"/>
</dbReference>
<evidence type="ECO:0000256" key="6">
    <source>
        <dbReference type="ARBA" id="ARBA00023136"/>
    </source>
</evidence>
<dbReference type="Gene3D" id="3.40.50.12790">
    <property type="entry name" value="FHIPEP family, domain 4"/>
    <property type="match status" value="1"/>
</dbReference>
<feature type="transmembrane region" description="Helical" evidence="7">
    <location>
        <begin position="198"/>
        <end position="219"/>
    </location>
</feature>
<dbReference type="Proteomes" id="UP000231019">
    <property type="component" value="Unassembled WGS sequence"/>
</dbReference>
<evidence type="ECO:0000256" key="2">
    <source>
        <dbReference type="ARBA" id="ARBA00008835"/>
    </source>
</evidence>
<dbReference type="PIRSF" id="PIRSF005419">
    <property type="entry name" value="FlhA"/>
    <property type="match status" value="1"/>
</dbReference>
<protein>
    <recommendedName>
        <fullName evidence="7">Flagellar biosynthesis protein FlhA</fullName>
    </recommendedName>
</protein>
<dbReference type="AlphaFoldDB" id="A0A2M7G811"/>
<evidence type="ECO:0000256" key="3">
    <source>
        <dbReference type="ARBA" id="ARBA00022475"/>
    </source>
</evidence>
<keyword evidence="4 7" id="KW-0812">Transmembrane</keyword>
<feature type="transmembrane region" description="Helical" evidence="7">
    <location>
        <begin position="300"/>
        <end position="317"/>
    </location>
</feature>
<dbReference type="InterPro" id="IPR042196">
    <property type="entry name" value="FHIPEP_4"/>
</dbReference>
<keyword evidence="3 7" id="KW-1003">Cell membrane</keyword>
<keyword evidence="7" id="KW-0813">Transport</keyword>
<evidence type="ECO:0000256" key="4">
    <source>
        <dbReference type="ARBA" id="ARBA00022692"/>
    </source>
</evidence>
<dbReference type="InterPro" id="IPR001712">
    <property type="entry name" value="T3SS_FHIPEP"/>
</dbReference>
<accession>A0A2M7G811</accession>
<reference evidence="8 9" key="1">
    <citation type="submission" date="2017-09" db="EMBL/GenBank/DDBJ databases">
        <title>Depth-based differentiation of microbial function through sediment-hosted aquifers and enrichment of novel symbionts in the deep terrestrial subsurface.</title>
        <authorList>
            <person name="Probst A.J."/>
            <person name="Ladd B."/>
            <person name="Jarett J.K."/>
            <person name="Geller-Mcgrath D.E."/>
            <person name="Sieber C.M."/>
            <person name="Emerson J.B."/>
            <person name="Anantharaman K."/>
            <person name="Thomas B.C."/>
            <person name="Malmstrom R."/>
            <person name="Stieglmeier M."/>
            <person name="Klingl A."/>
            <person name="Woyke T."/>
            <person name="Ryan C.M."/>
            <person name="Banfield J.F."/>
        </authorList>
    </citation>
    <scope>NUCLEOTIDE SEQUENCE [LARGE SCALE GENOMIC DNA]</scope>
    <source>
        <strain evidence="8">CG17_big_fil_post_rev_8_21_14_2_50_48_46</strain>
    </source>
</reference>
<keyword evidence="8" id="KW-0282">Flagellum</keyword>
<evidence type="ECO:0000313" key="8">
    <source>
        <dbReference type="EMBL" id="PIW18143.1"/>
    </source>
</evidence>
<feature type="transmembrane region" description="Helical" evidence="7">
    <location>
        <begin position="274"/>
        <end position="294"/>
    </location>
</feature>
<dbReference type="InterPro" id="IPR025505">
    <property type="entry name" value="FHIPEP_CS"/>
</dbReference>
<comment type="subcellular location">
    <subcellularLocation>
        <location evidence="1 7">Cell membrane</location>
        <topology evidence="1 7">Multi-pass membrane protein</topology>
    </subcellularLocation>
</comment>
<dbReference type="InterPro" id="IPR006301">
    <property type="entry name" value="FlhA"/>
</dbReference>
<comment type="function">
    <text evidence="7">Required for formation of the rod structure of the flagellar apparatus. Together with FliI and FliH, may constitute the export apparatus of flagellin.</text>
</comment>
<dbReference type="GO" id="GO:0044780">
    <property type="term" value="P:bacterial-type flagellum assembly"/>
    <property type="evidence" value="ECO:0007669"/>
    <property type="project" value="InterPro"/>
</dbReference>
<proteinExistence type="inferred from homology"/>
<dbReference type="NCBIfam" id="TIGR01398">
    <property type="entry name" value="FlhA"/>
    <property type="match status" value="1"/>
</dbReference>
<feature type="transmembrane region" description="Helical" evidence="7">
    <location>
        <begin position="37"/>
        <end position="59"/>
    </location>
</feature>
<keyword evidence="6 7" id="KW-0472">Membrane</keyword>
<keyword evidence="7" id="KW-1006">Bacterial flagellum protein export</keyword>
<name>A0A2M7G811_9BACT</name>
<dbReference type="Gene3D" id="3.40.30.60">
    <property type="entry name" value="FHIPEP family, domain 1"/>
    <property type="match status" value="1"/>
</dbReference>
<dbReference type="Pfam" id="PF00771">
    <property type="entry name" value="FHIPEP"/>
    <property type="match status" value="1"/>
</dbReference>
<evidence type="ECO:0000256" key="5">
    <source>
        <dbReference type="ARBA" id="ARBA00022989"/>
    </source>
</evidence>